<evidence type="ECO:0000256" key="2">
    <source>
        <dbReference type="ARBA" id="ARBA00007375"/>
    </source>
</evidence>
<keyword evidence="5 6" id="KW-0472">Membrane</keyword>
<feature type="transmembrane region" description="Helical" evidence="6">
    <location>
        <begin position="180"/>
        <end position="200"/>
    </location>
</feature>
<dbReference type="Proteomes" id="UP000431269">
    <property type="component" value="Chromosome"/>
</dbReference>
<dbReference type="KEGG" id="tsv:DSM104635_03558"/>
<evidence type="ECO:0000256" key="6">
    <source>
        <dbReference type="SAM" id="Phobius"/>
    </source>
</evidence>
<keyword evidence="3 6" id="KW-0812">Transmembrane</keyword>
<feature type="transmembrane region" description="Helical" evidence="6">
    <location>
        <begin position="43"/>
        <end position="69"/>
    </location>
</feature>
<evidence type="ECO:0000256" key="1">
    <source>
        <dbReference type="ARBA" id="ARBA00004141"/>
    </source>
</evidence>
<evidence type="ECO:0000256" key="3">
    <source>
        <dbReference type="ARBA" id="ARBA00022692"/>
    </source>
</evidence>
<evidence type="ECO:0000313" key="7">
    <source>
        <dbReference type="EMBL" id="QGZ96697.1"/>
    </source>
</evidence>
<dbReference type="Pfam" id="PF07947">
    <property type="entry name" value="YhhN"/>
    <property type="match status" value="2"/>
</dbReference>
<feature type="transmembrane region" description="Helical" evidence="6">
    <location>
        <begin position="117"/>
        <end position="135"/>
    </location>
</feature>
<keyword evidence="8" id="KW-1185">Reference proteome</keyword>
<comment type="subcellular location">
    <subcellularLocation>
        <location evidence="1">Membrane</location>
        <topology evidence="1">Multi-pass membrane protein</topology>
    </subcellularLocation>
</comment>
<accession>A0A6I6MVB1</accession>
<evidence type="ECO:0000256" key="4">
    <source>
        <dbReference type="ARBA" id="ARBA00022989"/>
    </source>
</evidence>
<keyword evidence="4 6" id="KW-1133">Transmembrane helix</keyword>
<feature type="transmembrane region" description="Helical" evidence="6">
    <location>
        <begin position="212"/>
        <end position="230"/>
    </location>
</feature>
<gene>
    <name evidence="7" type="ORF">DSM104635_03558</name>
</gene>
<evidence type="ECO:0000256" key="5">
    <source>
        <dbReference type="ARBA" id="ARBA00023136"/>
    </source>
</evidence>
<sequence length="292" mass="31551">MGMEFGPVFWALAALSAVAAVTYGLYFLNRPSSFLRAIVKTIFMGALTAAFVIAGAPFPLLVALAAAAAGDFWLAFDKPAILPLGILSFLLAQLAYLAIFFGLWMFSGDNAPRWPRYVAMIAIAAALVVYLLWFWRDELKSRPISGGLAVLTLFLTGALLPWFILIAISASTSDEPLAWTAPQIVGPLVLLVVALVLGWLRREMRAIKLGGMVYGGAITAMALQAMWLPWMGWPAMLGAVLFLTSDFVLSAELFRLAPDSPARRLTAPIVWWTYAGAQALIVTGVVLVVLQS</sequence>
<dbReference type="EMBL" id="CP047045">
    <property type="protein sequence ID" value="QGZ96697.1"/>
    <property type="molecule type" value="Genomic_DNA"/>
</dbReference>
<organism evidence="7 8">
    <name type="scientific">Terricaulis silvestris</name>
    <dbReference type="NCBI Taxonomy" id="2686094"/>
    <lineage>
        <taxon>Bacteria</taxon>
        <taxon>Pseudomonadati</taxon>
        <taxon>Pseudomonadota</taxon>
        <taxon>Alphaproteobacteria</taxon>
        <taxon>Caulobacterales</taxon>
        <taxon>Caulobacteraceae</taxon>
        <taxon>Terricaulis</taxon>
    </lineage>
</organism>
<feature type="transmembrane region" description="Helical" evidence="6">
    <location>
        <begin position="269"/>
        <end position="290"/>
    </location>
</feature>
<evidence type="ECO:0000313" key="8">
    <source>
        <dbReference type="Proteomes" id="UP000431269"/>
    </source>
</evidence>
<dbReference type="AlphaFoldDB" id="A0A6I6MVB1"/>
<dbReference type="GO" id="GO:0016020">
    <property type="term" value="C:membrane"/>
    <property type="evidence" value="ECO:0007669"/>
    <property type="project" value="UniProtKB-SubCell"/>
</dbReference>
<dbReference type="PANTHER" id="PTHR31885:SF6">
    <property type="entry name" value="GH04784P"/>
    <property type="match status" value="1"/>
</dbReference>
<feature type="transmembrane region" description="Helical" evidence="6">
    <location>
        <begin position="147"/>
        <end position="168"/>
    </location>
</feature>
<name>A0A6I6MVB1_9CAUL</name>
<proteinExistence type="inferred from homology"/>
<comment type="similarity">
    <text evidence="2">Belongs to the TMEM86 family.</text>
</comment>
<reference evidence="8" key="1">
    <citation type="submission" date="2019-12" db="EMBL/GenBank/DDBJ databases">
        <title>Complete genome of Terracaulis silvestris 0127_4.</title>
        <authorList>
            <person name="Vieira S."/>
            <person name="Riedel T."/>
            <person name="Sproer C."/>
            <person name="Pascual J."/>
            <person name="Boedeker C."/>
            <person name="Overmann J."/>
        </authorList>
    </citation>
    <scope>NUCLEOTIDE SEQUENCE [LARGE SCALE GENOMIC DNA]</scope>
    <source>
        <strain evidence="8">0127_4</strain>
    </source>
</reference>
<dbReference type="GO" id="GO:0016787">
    <property type="term" value="F:hydrolase activity"/>
    <property type="evidence" value="ECO:0007669"/>
    <property type="project" value="TreeGrafter"/>
</dbReference>
<dbReference type="InterPro" id="IPR012506">
    <property type="entry name" value="TMEM86B-like"/>
</dbReference>
<feature type="transmembrane region" description="Helical" evidence="6">
    <location>
        <begin position="81"/>
        <end position="105"/>
    </location>
</feature>
<protein>
    <submittedName>
        <fullName evidence="7">YhhN-like protein</fullName>
    </submittedName>
</protein>
<dbReference type="PANTHER" id="PTHR31885">
    <property type="entry name" value="GH04784P"/>
    <property type="match status" value="1"/>
</dbReference>